<dbReference type="InterPro" id="IPR022257">
    <property type="entry name" value="PHM7_ext"/>
</dbReference>
<evidence type="ECO:0000259" key="2">
    <source>
        <dbReference type="Pfam" id="PF12621"/>
    </source>
</evidence>
<proteinExistence type="predicted"/>
<protein>
    <recommendedName>
        <fullName evidence="2">10TM putative phosphate transporter extracellular tail domain-containing protein</fullName>
    </recommendedName>
</protein>
<feature type="compositionally biased region" description="Acidic residues" evidence="1">
    <location>
        <begin position="1"/>
        <end position="10"/>
    </location>
</feature>
<comment type="caution">
    <text evidence="3">The sequence shown here is derived from an EMBL/GenBank/DDBJ whole genome shotgun (WGS) entry which is preliminary data.</text>
</comment>
<dbReference type="Pfam" id="PF12621">
    <property type="entry name" value="PHM7_ext"/>
    <property type="match status" value="1"/>
</dbReference>
<evidence type="ECO:0000256" key="1">
    <source>
        <dbReference type="SAM" id="MobiDB-lite"/>
    </source>
</evidence>
<evidence type="ECO:0000313" key="4">
    <source>
        <dbReference type="Proteomes" id="UP000774617"/>
    </source>
</evidence>
<sequence length="100" mass="11401">MTFQEQDDEYFDPKETDEAGVSSRISVRDASEGFTKAKFISSILTSTYPLVRIPRDEFGISQEEINRVRRYSSLINITDEQANVDSKGRVALRKVPCVHN</sequence>
<name>A0ABQ8FTF0_9PEZI</name>
<evidence type="ECO:0000313" key="3">
    <source>
        <dbReference type="EMBL" id="KAH7012420.1"/>
    </source>
</evidence>
<feature type="region of interest" description="Disordered" evidence="1">
    <location>
        <begin position="1"/>
        <end position="23"/>
    </location>
</feature>
<organism evidence="3 4">
    <name type="scientific">Macrophomina phaseolina</name>
    <dbReference type="NCBI Taxonomy" id="35725"/>
    <lineage>
        <taxon>Eukaryota</taxon>
        <taxon>Fungi</taxon>
        <taxon>Dikarya</taxon>
        <taxon>Ascomycota</taxon>
        <taxon>Pezizomycotina</taxon>
        <taxon>Dothideomycetes</taxon>
        <taxon>Dothideomycetes incertae sedis</taxon>
        <taxon>Botryosphaeriales</taxon>
        <taxon>Botryosphaeriaceae</taxon>
        <taxon>Macrophomina</taxon>
    </lineage>
</organism>
<dbReference type="EMBL" id="JAGTJR010000085">
    <property type="protein sequence ID" value="KAH7012420.1"/>
    <property type="molecule type" value="Genomic_DNA"/>
</dbReference>
<dbReference type="Proteomes" id="UP000774617">
    <property type="component" value="Unassembled WGS sequence"/>
</dbReference>
<accession>A0ABQ8FTF0</accession>
<gene>
    <name evidence="3" type="ORF">B0J12DRAFT_444723</name>
</gene>
<feature type="domain" description="10TM putative phosphate transporter extracellular tail" evidence="2">
    <location>
        <begin position="30"/>
        <end position="96"/>
    </location>
</feature>
<reference evidence="3 4" key="1">
    <citation type="journal article" date="2021" name="Nat. Commun.">
        <title>Genetic determinants of endophytism in the Arabidopsis root mycobiome.</title>
        <authorList>
            <person name="Mesny F."/>
            <person name="Miyauchi S."/>
            <person name="Thiergart T."/>
            <person name="Pickel B."/>
            <person name="Atanasova L."/>
            <person name="Karlsson M."/>
            <person name="Huettel B."/>
            <person name="Barry K.W."/>
            <person name="Haridas S."/>
            <person name="Chen C."/>
            <person name="Bauer D."/>
            <person name="Andreopoulos W."/>
            <person name="Pangilinan J."/>
            <person name="LaButti K."/>
            <person name="Riley R."/>
            <person name="Lipzen A."/>
            <person name="Clum A."/>
            <person name="Drula E."/>
            <person name="Henrissat B."/>
            <person name="Kohler A."/>
            <person name="Grigoriev I.V."/>
            <person name="Martin F.M."/>
            <person name="Hacquard S."/>
        </authorList>
    </citation>
    <scope>NUCLEOTIDE SEQUENCE [LARGE SCALE GENOMIC DNA]</scope>
    <source>
        <strain evidence="3 4">MPI-SDFR-AT-0080</strain>
    </source>
</reference>
<keyword evidence="4" id="KW-1185">Reference proteome</keyword>